<evidence type="ECO:0000256" key="2">
    <source>
        <dbReference type="ARBA" id="ARBA00022573"/>
    </source>
</evidence>
<keyword evidence="2" id="KW-0169">Cobalamin biosynthesis</keyword>
<accession>A0A415EU78</accession>
<proteinExistence type="predicted"/>
<gene>
    <name evidence="4" type="primary">cobK</name>
    <name evidence="4" type="ORF">DW084_06605</name>
</gene>
<dbReference type="GO" id="GO:0016994">
    <property type="term" value="F:precorrin-6A reductase activity"/>
    <property type="evidence" value="ECO:0007669"/>
    <property type="project" value="UniProtKB-EC"/>
</dbReference>
<sequence length="256" mass="28378">MILILGGTSESIEIAQNLNELGIPYFLSTATDYGGQLAKKVAQNVQLGRLSAAELSAFIKKHQIKVLLDATHPFASAVSRNAMEAAAKNRLPYLRFERPSLVPDGIVTVSTIEEACQFACKASGKIYLTTGSKNLPEFLKYLPIQRVIARVLPTAEVLTFTERLGLRAEQIEAIRGPFSTEMNRALMRRNQASVLITKESGKAGGFLEKLAACKDLEIPAIVLTREKLNYPHVFEEIPDLIEDLKQRFLYSLKDLD</sequence>
<dbReference type="PANTHER" id="PTHR36925">
    <property type="entry name" value="COBALT-PRECORRIN-6A REDUCTASE"/>
    <property type="match status" value="1"/>
</dbReference>
<dbReference type="InterPro" id="IPR003723">
    <property type="entry name" value="Precorrin-6x_reduct"/>
</dbReference>
<evidence type="ECO:0000256" key="3">
    <source>
        <dbReference type="ARBA" id="ARBA00023002"/>
    </source>
</evidence>
<evidence type="ECO:0000313" key="4">
    <source>
        <dbReference type="EMBL" id="RHK06842.1"/>
    </source>
</evidence>
<dbReference type="Proteomes" id="UP000286288">
    <property type="component" value="Unassembled WGS sequence"/>
</dbReference>
<dbReference type="UniPathway" id="UPA00148"/>
<dbReference type="AlphaFoldDB" id="A0A415EU78"/>
<dbReference type="EC" id="1.3.1.54" evidence="4"/>
<evidence type="ECO:0000256" key="1">
    <source>
        <dbReference type="ARBA" id="ARBA00004953"/>
    </source>
</evidence>
<dbReference type="GO" id="GO:0009236">
    <property type="term" value="P:cobalamin biosynthetic process"/>
    <property type="evidence" value="ECO:0007669"/>
    <property type="project" value="UniProtKB-UniPathway"/>
</dbReference>
<keyword evidence="3 4" id="KW-0560">Oxidoreductase</keyword>
<dbReference type="EMBL" id="QRMZ01000007">
    <property type="protein sequence ID" value="RHK06842.1"/>
    <property type="molecule type" value="Genomic_DNA"/>
</dbReference>
<comment type="pathway">
    <text evidence="1">Cofactor biosynthesis; adenosylcobalamin biosynthesis.</text>
</comment>
<organism evidence="4 5">
    <name type="scientific">Enterococcus casseliflavus</name>
    <name type="common">Enterococcus flavescens</name>
    <dbReference type="NCBI Taxonomy" id="37734"/>
    <lineage>
        <taxon>Bacteria</taxon>
        <taxon>Bacillati</taxon>
        <taxon>Bacillota</taxon>
        <taxon>Bacilli</taxon>
        <taxon>Lactobacillales</taxon>
        <taxon>Enterococcaceae</taxon>
        <taxon>Enterococcus</taxon>
    </lineage>
</organism>
<name>A0A415EU78_ENTCA</name>
<dbReference type="PANTHER" id="PTHR36925:SF1">
    <property type="entry name" value="COBALT-PRECORRIN-6A REDUCTASE"/>
    <property type="match status" value="1"/>
</dbReference>
<dbReference type="Pfam" id="PF02571">
    <property type="entry name" value="CbiJ"/>
    <property type="match status" value="1"/>
</dbReference>
<dbReference type="NCBIfam" id="TIGR00715">
    <property type="entry name" value="precor6x_red"/>
    <property type="match status" value="1"/>
</dbReference>
<reference evidence="4 5" key="1">
    <citation type="submission" date="2018-08" db="EMBL/GenBank/DDBJ databases">
        <title>A genome reference for cultivated species of the human gut microbiota.</title>
        <authorList>
            <person name="Zou Y."/>
            <person name="Xue W."/>
            <person name="Luo G."/>
        </authorList>
    </citation>
    <scope>NUCLEOTIDE SEQUENCE [LARGE SCALE GENOMIC DNA]</scope>
    <source>
        <strain evidence="4 5">AF48-16</strain>
    </source>
</reference>
<comment type="caution">
    <text evidence="4">The sequence shown here is derived from an EMBL/GenBank/DDBJ whole genome shotgun (WGS) entry which is preliminary data.</text>
</comment>
<evidence type="ECO:0000313" key="5">
    <source>
        <dbReference type="Proteomes" id="UP000286288"/>
    </source>
</evidence>
<dbReference type="PROSITE" id="PS51014">
    <property type="entry name" value="COBK_CBIJ"/>
    <property type="match status" value="1"/>
</dbReference>
<protein>
    <submittedName>
        <fullName evidence="4">Precorrin-6A reductase</fullName>
        <ecNumber evidence="4">1.3.1.54</ecNumber>
    </submittedName>
</protein>